<keyword evidence="3" id="KW-1185">Reference proteome</keyword>
<sequence>MKTSLMLTLVGVVAMLASAYAQNTHSEERPICVDITQSQPCNNVAPGMYEICNMCHYGYYALCSESGRVMTKACPFTEEENEESPRLIFDSYTQSCVVESRSCAKQLELGQTA</sequence>
<evidence type="ECO:0000313" key="2">
    <source>
        <dbReference type="EMBL" id="GFR81439.1"/>
    </source>
</evidence>
<dbReference type="EMBL" id="BMAT01004830">
    <property type="protein sequence ID" value="GFR81439.1"/>
    <property type="molecule type" value="Genomic_DNA"/>
</dbReference>
<accession>A0AAV4G7I8</accession>
<evidence type="ECO:0000313" key="3">
    <source>
        <dbReference type="Proteomes" id="UP000762676"/>
    </source>
</evidence>
<protein>
    <recommendedName>
        <fullName evidence="4">Chitin-binding type-2 domain-containing protein</fullName>
    </recommendedName>
</protein>
<proteinExistence type="predicted"/>
<evidence type="ECO:0000256" key="1">
    <source>
        <dbReference type="SAM" id="SignalP"/>
    </source>
</evidence>
<dbReference type="Proteomes" id="UP000762676">
    <property type="component" value="Unassembled WGS sequence"/>
</dbReference>
<reference evidence="2 3" key="1">
    <citation type="journal article" date="2021" name="Elife">
        <title>Chloroplast acquisition without the gene transfer in kleptoplastic sea slugs, Plakobranchus ocellatus.</title>
        <authorList>
            <person name="Maeda T."/>
            <person name="Takahashi S."/>
            <person name="Yoshida T."/>
            <person name="Shimamura S."/>
            <person name="Takaki Y."/>
            <person name="Nagai Y."/>
            <person name="Toyoda A."/>
            <person name="Suzuki Y."/>
            <person name="Arimoto A."/>
            <person name="Ishii H."/>
            <person name="Satoh N."/>
            <person name="Nishiyama T."/>
            <person name="Hasebe M."/>
            <person name="Maruyama T."/>
            <person name="Minagawa J."/>
            <person name="Obokata J."/>
            <person name="Shigenobu S."/>
        </authorList>
    </citation>
    <scope>NUCLEOTIDE SEQUENCE [LARGE SCALE GENOMIC DNA]</scope>
</reference>
<comment type="caution">
    <text evidence="2">The sequence shown here is derived from an EMBL/GenBank/DDBJ whole genome shotgun (WGS) entry which is preliminary data.</text>
</comment>
<keyword evidence="1" id="KW-0732">Signal</keyword>
<name>A0AAV4G7I8_9GAST</name>
<organism evidence="2 3">
    <name type="scientific">Elysia marginata</name>
    <dbReference type="NCBI Taxonomy" id="1093978"/>
    <lineage>
        <taxon>Eukaryota</taxon>
        <taxon>Metazoa</taxon>
        <taxon>Spiralia</taxon>
        <taxon>Lophotrochozoa</taxon>
        <taxon>Mollusca</taxon>
        <taxon>Gastropoda</taxon>
        <taxon>Heterobranchia</taxon>
        <taxon>Euthyneura</taxon>
        <taxon>Panpulmonata</taxon>
        <taxon>Sacoglossa</taxon>
        <taxon>Placobranchoidea</taxon>
        <taxon>Plakobranchidae</taxon>
        <taxon>Elysia</taxon>
    </lineage>
</organism>
<gene>
    <name evidence="2" type="ORF">ElyMa_002340700</name>
</gene>
<dbReference type="AlphaFoldDB" id="A0AAV4G7I8"/>
<evidence type="ECO:0008006" key="4">
    <source>
        <dbReference type="Google" id="ProtNLM"/>
    </source>
</evidence>
<feature type="chain" id="PRO_5043338063" description="Chitin-binding type-2 domain-containing protein" evidence="1">
    <location>
        <begin position="22"/>
        <end position="113"/>
    </location>
</feature>
<feature type="signal peptide" evidence="1">
    <location>
        <begin position="1"/>
        <end position="21"/>
    </location>
</feature>